<evidence type="ECO:0000313" key="2">
    <source>
        <dbReference type="Proteomes" id="UP000685013"/>
    </source>
</evidence>
<dbReference type="EMBL" id="JAGKQH010000014">
    <property type="protein sequence ID" value="KAG6581253.1"/>
    <property type="molecule type" value="Genomic_DNA"/>
</dbReference>
<feature type="non-terminal residue" evidence="1">
    <location>
        <position position="1"/>
    </location>
</feature>
<keyword evidence="2" id="KW-1185">Reference proteome</keyword>
<evidence type="ECO:0000313" key="1">
    <source>
        <dbReference type="EMBL" id="KAG6581253.1"/>
    </source>
</evidence>
<accession>A0AAV6MHI1</accession>
<gene>
    <name evidence="1" type="ORF">SDJN03_21255</name>
</gene>
<organism evidence="1 2">
    <name type="scientific">Cucurbita argyrosperma subsp. sororia</name>
    <dbReference type="NCBI Taxonomy" id="37648"/>
    <lineage>
        <taxon>Eukaryota</taxon>
        <taxon>Viridiplantae</taxon>
        <taxon>Streptophyta</taxon>
        <taxon>Embryophyta</taxon>
        <taxon>Tracheophyta</taxon>
        <taxon>Spermatophyta</taxon>
        <taxon>Magnoliopsida</taxon>
        <taxon>eudicotyledons</taxon>
        <taxon>Gunneridae</taxon>
        <taxon>Pentapetalae</taxon>
        <taxon>rosids</taxon>
        <taxon>fabids</taxon>
        <taxon>Cucurbitales</taxon>
        <taxon>Cucurbitaceae</taxon>
        <taxon>Cucurbiteae</taxon>
        <taxon>Cucurbita</taxon>
    </lineage>
</organism>
<dbReference type="AlphaFoldDB" id="A0AAV6MHI1"/>
<comment type="caution">
    <text evidence="1">The sequence shown here is derived from an EMBL/GenBank/DDBJ whole genome shotgun (WGS) entry which is preliminary data.</text>
</comment>
<dbReference type="Proteomes" id="UP000685013">
    <property type="component" value="Chromosome 14"/>
</dbReference>
<sequence length="95" mass="10034">MHSIRDHVGEEGEGGFGCGKPIWVTVLVLPAKDSIIFIDIKDGDGIEATVCLQEKAMEIEATAFVASINSLTIAITQAFKAKYSGAQPPGITRAS</sequence>
<proteinExistence type="predicted"/>
<reference evidence="1 2" key="1">
    <citation type="journal article" date="2021" name="Hortic Res">
        <title>The domestication of Cucurbita argyrosperma as revealed by the genome of its wild relative.</title>
        <authorList>
            <person name="Barrera-Redondo J."/>
            <person name="Sanchez-de la Vega G."/>
            <person name="Aguirre-Liguori J.A."/>
            <person name="Castellanos-Morales G."/>
            <person name="Gutierrez-Guerrero Y.T."/>
            <person name="Aguirre-Dugua X."/>
            <person name="Aguirre-Planter E."/>
            <person name="Tenaillon M.I."/>
            <person name="Lira-Saade R."/>
            <person name="Eguiarte L.E."/>
        </authorList>
    </citation>
    <scope>NUCLEOTIDE SEQUENCE [LARGE SCALE GENOMIC DNA]</scope>
    <source>
        <strain evidence="1">JBR-2021</strain>
    </source>
</reference>
<name>A0AAV6MHI1_9ROSI</name>
<protein>
    <submittedName>
        <fullName evidence="1">Uncharacterized protein</fullName>
    </submittedName>
</protein>